<organism evidence="2 3">
    <name type="scientific">Aphis glycines</name>
    <name type="common">Soybean aphid</name>
    <dbReference type="NCBI Taxonomy" id="307491"/>
    <lineage>
        <taxon>Eukaryota</taxon>
        <taxon>Metazoa</taxon>
        <taxon>Ecdysozoa</taxon>
        <taxon>Arthropoda</taxon>
        <taxon>Hexapoda</taxon>
        <taxon>Insecta</taxon>
        <taxon>Pterygota</taxon>
        <taxon>Neoptera</taxon>
        <taxon>Paraneoptera</taxon>
        <taxon>Hemiptera</taxon>
        <taxon>Sternorrhyncha</taxon>
        <taxon>Aphidomorpha</taxon>
        <taxon>Aphidoidea</taxon>
        <taxon>Aphididae</taxon>
        <taxon>Aphidini</taxon>
        <taxon>Aphis</taxon>
        <taxon>Aphis</taxon>
    </lineage>
</organism>
<gene>
    <name evidence="2" type="ORF">AGLY_003425</name>
</gene>
<keyword evidence="1" id="KW-0812">Transmembrane</keyword>
<dbReference type="AlphaFoldDB" id="A0A6G0TZK9"/>
<dbReference type="Proteomes" id="UP000475862">
    <property type="component" value="Unassembled WGS sequence"/>
</dbReference>
<keyword evidence="3" id="KW-1185">Reference proteome</keyword>
<keyword evidence="1" id="KW-1133">Transmembrane helix</keyword>
<name>A0A6G0TZK9_APHGL</name>
<accession>A0A6G0TZK9</accession>
<evidence type="ECO:0000313" key="2">
    <source>
        <dbReference type="EMBL" id="KAE9542298.1"/>
    </source>
</evidence>
<feature type="transmembrane region" description="Helical" evidence="1">
    <location>
        <begin position="50"/>
        <end position="67"/>
    </location>
</feature>
<keyword evidence="1" id="KW-0472">Membrane</keyword>
<proteinExistence type="predicted"/>
<comment type="caution">
    <text evidence="2">The sequence shown here is derived from an EMBL/GenBank/DDBJ whole genome shotgun (WGS) entry which is preliminary data.</text>
</comment>
<dbReference type="EMBL" id="VYZN01000011">
    <property type="protein sequence ID" value="KAE9542298.1"/>
    <property type="molecule type" value="Genomic_DNA"/>
</dbReference>
<evidence type="ECO:0000313" key="3">
    <source>
        <dbReference type="Proteomes" id="UP000475862"/>
    </source>
</evidence>
<sequence>MYFIKQKKNYKTKYNKTTILLKIRGYSCVRLLRSSAATETRHPRVRGHDLGGIVVVVVVVATLHRIGTDSRVHRHRRCRSRRAVLPWFTKYPYHRRRRRELLLPLHKLEGDCNRARTHAKTNARARNTLDTHSLARPRYILLQREVCTHIIRSETPRTTMITVAQPDDYVLQRRRNQYNLIPSNFQEKFLGFKSVSKRLNCIVTTTLYQL</sequence>
<reference evidence="2 3" key="1">
    <citation type="submission" date="2019-08" db="EMBL/GenBank/DDBJ databases">
        <title>The genome of the soybean aphid Biotype 1, its phylome, world population structure and adaptation to the North American continent.</title>
        <authorList>
            <person name="Giordano R."/>
            <person name="Donthu R.K."/>
            <person name="Hernandez A.G."/>
            <person name="Wright C.L."/>
            <person name="Zimin A.V."/>
        </authorList>
    </citation>
    <scope>NUCLEOTIDE SEQUENCE [LARGE SCALE GENOMIC DNA]</scope>
    <source>
        <tissue evidence="2">Whole aphids</tissue>
    </source>
</reference>
<protein>
    <submittedName>
        <fullName evidence="2">Uncharacterized protein</fullName>
    </submittedName>
</protein>
<evidence type="ECO:0000256" key="1">
    <source>
        <dbReference type="SAM" id="Phobius"/>
    </source>
</evidence>